<proteinExistence type="inferred from homology"/>
<dbReference type="GO" id="GO:0005886">
    <property type="term" value="C:plasma membrane"/>
    <property type="evidence" value="ECO:0007669"/>
    <property type="project" value="TreeGrafter"/>
</dbReference>
<keyword evidence="3 6" id="KW-0812">Transmembrane</keyword>
<accession>A0A6J4Q208</accession>
<keyword evidence="5 6" id="KW-0472">Membrane</keyword>
<evidence type="ECO:0000256" key="2">
    <source>
        <dbReference type="ARBA" id="ARBA00010350"/>
    </source>
</evidence>
<feature type="transmembrane region" description="Helical" evidence="6">
    <location>
        <begin position="180"/>
        <end position="198"/>
    </location>
</feature>
<feature type="transmembrane region" description="Helical" evidence="6">
    <location>
        <begin position="125"/>
        <end position="145"/>
    </location>
</feature>
<organism evidence="7">
    <name type="scientific">uncultured Pyrinomonadaceae bacterium</name>
    <dbReference type="NCBI Taxonomy" id="2283094"/>
    <lineage>
        <taxon>Bacteria</taxon>
        <taxon>Pseudomonadati</taxon>
        <taxon>Acidobacteriota</taxon>
        <taxon>Blastocatellia</taxon>
        <taxon>Blastocatellales</taxon>
        <taxon>Pyrinomonadaceae</taxon>
        <taxon>environmental samples</taxon>
    </lineage>
</organism>
<reference evidence="7" key="1">
    <citation type="submission" date="2020-02" db="EMBL/GenBank/DDBJ databases">
        <authorList>
            <person name="Meier V. D."/>
        </authorList>
    </citation>
    <scope>NUCLEOTIDE SEQUENCE</scope>
    <source>
        <strain evidence="7">AVDCRST_MAG74</strain>
    </source>
</reference>
<evidence type="ECO:0008006" key="8">
    <source>
        <dbReference type="Google" id="ProtNLM"/>
    </source>
</evidence>
<dbReference type="Pfam" id="PF01027">
    <property type="entry name" value="Bax1-I"/>
    <property type="match status" value="1"/>
</dbReference>
<dbReference type="PANTHER" id="PTHR23291:SF50">
    <property type="entry name" value="PROTEIN LIFEGUARD 4"/>
    <property type="match status" value="1"/>
</dbReference>
<evidence type="ECO:0000256" key="3">
    <source>
        <dbReference type="ARBA" id="ARBA00022692"/>
    </source>
</evidence>
<comment type="similarity">
    <text evidence="2 6">Belongs to the BI1 family.</text>
</comment>
<dbReference type="EMBL" id="CADCUR010000295">
    <property type="protein sequence ID" value="CAA9428062.1"/>
    <property type="molecule type" value="Genomic_DNA"/>
</dbReference>
<feature type="transmembrane region" description="Helical" evidence="6">
    <location>
        <begin position="210"/>
        <end position="229"/>
    </location>
</feature>
<feature type="transmembrane region" description="Helical" evidence="6">
    <location>
        <begin position="98"/>
        <end position="119"/>
    </location>
</feature>
<feature type="transmembrane region" description="Helical" evidence="6">
    <location>
        <begin position="65"/>
        <end position="86"/>
    </location>
</feature>
<evidence type="ECO:0000256" key="5">
    <source>
        <dbReference type="ARBA" id="ARBA00023136"/>
    </source>
</evidence>
<evidence type="ECO:0000256" key="4">
    <source>
        <dbReference type="ARBA" id="ARBA00022989"/>
    </source>
</evidence>
<dbReference type="PANTHER" id="PTHR23291">
    <property type="entry name" value="BAX INHIBITOR-RELATED"/>
    <property type="match status" value="1"/>
</dbReference>
<protein>
    <recommendedName>
        <fullName evidence="8">Permease</fullName>
    </recommendedName>
</protein>
<comment type="subcellular location">
    <subcellularLocation>
        <location evidence="1">Membrane</location>
        <topology evidence="1">Multi-pass membrane protein</topology>
    </subcellularLocation>
</comment>
<feature type="transmembrane region" description="Helical" evidence="6">
    <location>
        <begin position="152"/>
        <end position="174"/>
    </location>
</feature>
<name>A0A6J4Q208_9BACT</name>
<dbReference type="AlphaFoldDB" id="A0A6J4Q208"/>
<feature type="transmembrane region" description="Helical" evidence="6">
    <location>
        <begin position="29"/>
        <end position="53"/>
    </location>
</feature>
<sequence>MDTAFNSTYGNSAADALPEERARFIRKTYLHLAAAILAFIVLEGFLFASGAAYSIMSVLRLGGSMSWLIVLGAFMGVSYLASSWANSQTSSGMQYAGLALYVVAEAIIFVPLLFMAANFSSGDVIPKAGIVTLGLFLGITSVVFLTRKDFSFLGPILAIGGFVALGFIVASILFGFSLGSLFAFVMVAFAGTAILYETSNVLHRYHTTQHVAASLTLFAAIALLFWYILSIFSSRD</sequence>
<gene>
    <name evidence="7" type="ORF">AVDCRST_MAG74-3487</name>
</gene>
<dbReference type="InterPro" id="IPR006214">
    <property type="entry name" value="Bax_inhibitor_1-related"/>
</dbReference>
<evidence type="ECO:0000256" key="6">
    <source>
        <dbReference type="RuleBase" id="RU004379"/>
    </source>
</evidence>
<evidence type="ECO:0000256" key="1">
    <source>
        <dbReference type="ARBA" id="ARBA00004141"/>
    </source>
</evidence>
<evidence type="ECO:0000313" key="7">
    <source>
        <dbReference type="EMBL" id="CAA9428062.1"/>
    </source>
</evidence>
<keyword evidence="4 6" id="KW-1133">Transmembrane helix</keyword>